<feature type="transmembrane region" description="Helical" evidence="8">
    <location>
        <begin position="90"/>
        <end position="111"/>
    </location>
</feature>
<dbReference type="PANTHER" id="PTHR42718:SF42">
    <property type="entry name" value="EXPORT PROTEIN"/>
    <property type="match status" value="1"/>
</dbReference>
<dbReference type="Gene3D" id="1.20.1720.10">
    <property type="entry name" value="Multidrug resistance protein D"/>
    <property type="match status" value="1"/>
</dbReference>
<evidence type="ECO:0000256" key="6">
    <source>
        <dbReference type="ARBA" id="ARBA00023136"/>
    </source>
</evidence>
<keyword evidence="3" id="KW-1003">Cell membrane</keyword>
<feature type="compositionally biased region" description="Basic and acidic residues" evidence="7">
    <location>
        <begin position="498"/>
        <end position="508"/>
    </location>
</feature>
<keyword evidence="5 8" id="KW-1133">Transmembrane helix</keyword>
<dbReference type="Pfam" id="PF07690">
    <property type="entry name" value="MFS_1"/>
    <property type="match status" value="1"/>
</dbReference>
<evidence type="ECO:0000313" key="10">
    <source>
        <dbReference type="EMBL" id="KAA1249944.1"/>
    </source>
</evidence>
<feature type="transmembrane region" description="Helical" evidence="8">
    <location>
        <begin position="35"/>
        <end position="52"/>
    </location>
</feature>
<feature type="transmembrane region" description="Helical" evidence="8">
    <location>
        <begin position="151"/>
        <end position="172"/>
    </location>
</feature>
<dbReference type="GO" id="GO:0022857">
    <property type="term" value="F:transmembrane transporter activity"/>
    <property type="evidence" value="ECO:0007669"/>
    <property type="project" value="InterPro"/>
</dbReference>
<dbReference type="PROSITE" id="PS50850">
    <property type="entry name" value="MFS"/>
    <property type="match status" value="1"/>
</dbReference>
<feature type="transmembrane region" description="Helical" evidence="8">
    <location>
        <begin position="389"/>
        <end position="406"/>
    </location>
</feature>
<feature type="domain" description="Major facilitator superfamily (MFS) profile" evidence="9">
    <location>
        <begin position="1"/>
        <end position="491"/>
    </location>
</feature>
<dbReference type="Proteomes" id="UP000324701">
    <property type="component" value="Unassembled WGS sequence"/>
</dbReference>
<evidence type="ECO:0000256" key="1">
    <source>
        <dbReference type="ARBA" id="ARBA00004651"/>
    </source>
</evidence>
<dbReference type="AlphaFoldDB" id="A0A5B1BRT0"/>
<evidence type="ECO:0000256" key="8">
    <source>
        <dbReference type="SAM" id="Phobius"/>
    </source>
</evidence>
<gene>
    <name evidence="10" type="ORF">F0Q45_12340</name>
</gene>
<dbReference type="CDD" id="cd17321">
    <property type="entry name" value="MFS_MMR_MDR_like"/>
    <property type="match status" value="1"/>
</dbReference>
<proteinExistence type="predicted"/>
<protein>
    <submittedName>
        <fullName evidence="10">MFS transporter</fullName>
    </submittedName>
</protein>
<dbReference type="RefSeq" id="WP_149654228.1">
    <property type="nucleotide sequence ID" value="NZ_VTZN01000065.1"/>
</dbReference>
<accession>A0A5B1BRT0</accession>
<dbReference type="InterPro" id="IPR004638">
    <property type="entry name" value="EmrB-like"/>
</dbReference>
<dbReference type="PANTHER" id="PTHR42718">
    <property type="entry name" value="MAJOR FACILITATOR SUPERFAMILY MULTIDRUG TRANSPORTER MFSC"/>
    <property type="match status" value="1"/>
</dbReference>
<name>A0A5B1BRT0_MYCSI</name>
<evidence type="ECO:0000256" key="4">
    <source>
        <dbReference type="ARBA" id="ARBA00022692"/>
    </source>
</evidence>
<comment type="subcellular location">
    <subcellularLocation>
        <location evidence="1">Cell membrane</location>
        <topology evidence="1">Multi-pass membrane protein</topology>
    </subcellularLocation>
</comment>
<feature type="transmembrane region" description="Helical" evidence="8">
    <location>
        <begin position="317"/>
        <end position="336"/>
    </location>
</feature>
<dbReference type="EMBL" id="VTZN01000065">
    <property type="protein sequence ID" value="KAA1249944.1"/>
    <property type="molecule type" value="Genomic_DNA"/>
</dbReference>
<sequence>MAVSIGVIMVGLDGSIVMIANPAIAADTHASLMDLQWMTDAYLLAVASLLLFGGKLCDRLGRRLMFFLGVAGFAATSVGIGLIGTVDATITLRALQGVFGALLLPSTLAILRSTFPADRLNSALGVWGAASGLATAIGPIVGALIVEHLSWPWIFYINAPLAVLALLIAALATAESRSQRIERLDKPGTIVLCAGLFLTVFGLIKAQNWGWLTAKTLSFTVAGAFLIAVFVLIELRTSEPLLPLRLFTNRTLSIGTAVALINVFALIGAAFYVTLFFINVQDLTPIEAGVRVLPISAAIMVAAPLSGLVTNKFGPRPGMVVGLAAVAAALYLLSFLRPESSYLMEWPAFLLLGAGVGFATTASSDAIVGNAGVDDAGIVSGLQAAARQIGAVFAVSVLGSVLSSRVSSELVGDLVAAGTTQTFAARLAKAKDLVAEGVSLIPTDAPTELAQEVIHGSHSAFISGLQAAMILSAIVAVVGAGLALLAKRAEDSGSTEQDSAKHELRPDDQSIAAAGER</sequence>
<evidence type="ECO:0000256" key="2">
    <source>
        <dbReference type="ARBA" id="ARBA00022448"/>
    </source>
</evidence>
<evidence type="ECO:0000313" key="11">
    <source>
        <dbReference type="Proteomes" id="UP000324701"/>
    </source>
</evidence>
<comment type="caution">
    <text evidence="10">The sequence shown here is derived from an EMBL/GenBank/DDBJ whole genome shotgun (WGS) entry which is preliminary data.</text>
</comment>
<evidence type="ECO:0000259" key="9">
    <source>
        <dbReference type="PROSITE" id="PS50850"/>
    </source>
</evidence>
<evidence type="ECO:0000256" key="7">
    <source>
        <dbReference type="SAM" id="MobiDB-lite"/>
    </source>
</evidence>
<dbReference type="OrthoDB" id="9781469at2"/>
<feature type="transmembrane region" description="Helical" evidence="8">
    <location>
        <begin position="123"/>
        <end position="145"/>
    </location>
</feature>
<dbReference type="NCBIfam" id="TIGR00711">
    <property type="entry name" value="efflux_EmrB"/>
    <property type="match status" value="1"/>
</dbReference>
<organism evidence="10 11">
    <name type="scientific">Mycobacterium simiae</name>
    <name type="common">Mycobacterium habana</name>
    <dbReference type="NCBI Taxonomy" id="1784"/>
    <lineage>
        <taxon>Bacteria</taxon>
        <taxon>Bacillati</taxon>
        <taxon>Actinomycetota</taxon>
        <taxon>Actinomycetes</taxon>
        <taxon>Mycobacteriales</taxon>
        <taxon>Mycobacteriaceae</taxon>
        <taxon>Mycobacterium</taxon>
        <taxon>Mycobacterium simiae complex</taxon>
    </lineage>
</organism>
<dbReference type="GO" id="GO:0005886">
    <property type="term" value="C:plasma membrane"/>
    <property type="evidence" value="ECO:0007669"/>
    <property type="project" value="UniProtKB-SubCell"/>
</dbReference>
<feature type="transmembrane region" description="Helical" evidence="8">
    <location>
        <begin position="64"/>
        <end position="84"/>
    </location>
</feature>
<evidence type="ECO:0000256" key="5">
    <source>
        <dbReference type="ARBA" id="ARBA00022989"/>
    </source>
</evidence>
<evidence type="ECO:0000256" key="3">
    <source>
        <dbReference type="ARBA" id="ARBA00022475"/>
    </source>
</evidence>
<keyword evidence="4 8" id="KW-0812">Transmembrane</keyword>
<keyword evidence="2" id="KW-0813">Transport</keyword>
<dbReference type="Gene3D" id="1.20.1250.20">
    <property type="entry name" value="MFS general substrate transporter like domains"/>
    <property type="match status" value="1"/>
</dbReference>
<feature type="transmembrane region" description="Helical" evidence="8">
    <location>
        <begin position="290"/>
        <end position="310"/>
    </location>
</feature>
<feature type="transmembrane region" description="Helical" evidence="8">
    <location>
        <begin position="216"/>
        <end position="233"/>
    </location>
</feature>
<feature type="transmembrane region" description="Helical" evidence="8">
    <location>
        <begin position="184"/>
        <end position="204"/>
    </location>
</feature>
<dbReference type="SUPFAM" id="SSF103473">
    <property type="entry name" value="MFS general substrate transporter"/>
    <property type="match status" value="1"/>
</dbReference>
<dbReference type="InterPro" id="IPR020846">
    <property type="entry name" value="MFS_dom"/>
</dbReference>
<keyword evidence="6 8" id="KW-0472">Membrane</keyword>
<feature type="transmembrane region" description="Helical" evidence="8">
    <location>
        <begin position="348"/>
        <end position="368"/>
    </location>
</feature>
<reference evidence="10 11" key="1">
    <citation type="submission" date="2019-09" db="EMBL/GenBank/DDBJ databases">
        <title>Report of infection by Mycobacterium simiae a patient suffering from pulmonary tuberculosis.</title>
        <authorList>
            <person name="Mohanty P.S."/>
            <person name="Bansal A.K."/>
            <person name="Singh H."/>
            <person name="Sharma S."/>
            <person name="Patil S.A."/>
            <person name="Upadhaya P."/>
            <person name="Singh P.K."/>
            <person name="Kumar D."/>
            <person name="Kumar S."/>
            <person name="Singh R.K."/>
            <person name="Chaudhary B."/>
        </authorList>
    </citation>
    <scope>NUCLEOTIDE SEQUENCE [LARGE SCALE GENOMIC DNA]</scope>
    <source>
        <strain evidence="10 11">JAL-560-SIM</strain>
    </source>
</reference>
<feature type="transmembrane region" description="Helical" evidence="8">
    <location>
        <begin position="465"/>
        <end position="486"/>
    </location>
</feature>
<feature type="transmembrane region" description="Helical" evidence="8">
    <location>
        <begin position="254"/>
        <end position="278"/>
    </location>
</feature>
<dbReference type="InterPro" id="IPR011701">
    <property type="entry name" value="MFS"/>
</dbReference>
<keyword evidence="11" id="KW-1185">Reference proteome</keyword>
<feature type="region of interest" description="Disordered" evidence="7">
    <location>
        <begin position="492"/>
        <end position="517"/>
    </location>
</feature>
<dbReference type="InterPro" id="IPR036259">
    <property type="entry name" value="MFS_trans_sf"/>
</dbReference>